<dbReference type="GO" id="GO:0006260">
    <property type="term" value="P:DNA replication"/>
    <property type="evidence" value="ECO:0007669"/>
    <property type="project" value="UniProtKB-KW"/>
</dbReference>
<dbReference type="GO" id="GO:0005737">
    <property type="term" value="C:cytoplasm"/>
    <property type="evidence" value="ECO:0007669"/>
    <property type="project" value="UniProtKB-SubCell"/>
</dbReference>
<comment type="catalytic activity">
    <reaction evidence="8">
        <text>DNA(n) + a 2'-deoxyribonucleoside 5'-triphosphate = DNA(n+1) + diphosphate</text>
        <dbReference type="Rhea" id="RHEA:22508"/>
        <dbReference type="Rhea" id="RHEA-COMP:17339"/>
        <dbReference type="Rhea" id="RHEA-COMP:17340"/>
        <dbReference type="ChEBI" id="CHEBI:33019"/>
        <dbReference type="ChEBI" id="CHEBI:61560"/>
        <dbReference type="ChEBI" id="CHEBI:173112"/>
        <dbReference type="EC" id="2.7.7.7"/>
    </reaction>
</comment>
<evidence type="ECO:0000256" key="9">
    <source>
        <dbReference type="SAM" id="Coils"/>
    </source>
</evidence>
<reference evidence="12 13" key="1">
    <citation type="journal article" date="2016" name="Nat. Commun.">
        <title>Thousands of microbial genomes shed light on interconnected biogeochemical processes in an aquifer system.</title>
        <authorList>
            <person name="Anantharaman K."/>
            <person name="Brown C.T."/>
            <person name="Hug L.A."/>
            <person name="Sharon I."/>
            <person name="Castelle C.J."/>
            <person name="Probst A.J."/>
            <person name="Thomas B.C."/>
            <person name="Singh A."/>
            <person name="Wilkins M.J."/>
            <person name="Karaoz U."/>
            <person name="Brodie E.L."/>
            <person name="Williams K.H."/>
            <person name="Hubbard S.S."/>
            <person name="Banfield J.F."/>
        </authorList>
    </citation>
    <scope>NUCLEOTIDE SEQUENCE [LARGE SCALE GENOMIC DNA]</scope>
</reference>
<dbReference type="GO" id="GO:0003676">
    <property type="term" value="F:nucleic acid binding"/>
    <property type="evidence" value="ECO:0007669"/>
    <property type="project" value="InterPro"/>
</dbReference>
<dbReference type="SMART" id="SM00481">
    <property type="entry name" value="POLIIIAc"/>
    <property type="match status" value="1"/>
</dbReference>
<evidence type="ECO:0000256" key="10">
    <source>
        <dbReference type="SAM" id="MobiDB-lite"/>
    </source>
</evidence>
<dbReference type="PANTHER" id="PTHR32294">
    <property type="entry name" value="DNA POLYMERASE III SUBUNIT ALPHA"/>
    <property type="match status" value="1"/>
</dbReference>
<evidence type="ECO:0000256" key="2">
    <source>
        <dbReference type="ARBA" id="ARBA00012417"/>
    </source>
</evidence>
<dbReference type="Gene3D" id="1.10.150.870">
    <property type="match status" value="1"/>
</dbReference>
<dbReference type="InterPro" id="IPR004365">
    <property type="entry name" value="NA-bd_OB_tRNA"/>
</dbReference>
<dbReference type="CDD" id="cd12113">
    <property type="entry name" value="PHP_PolIIIA_DnaE3"/>
    <property type="match status" value="1"/>
</dbReference>
<dbReference type="NCBIfam" id="TIGR00594">
    <property type="entry name" value="polc"/>
    <property type="match status" value="1"/>
</dbReference>
<feature type="domain" description="Polymerase/histidinol phosphatase N-terminal" evidence="11">
    <location>
        <begin position="4"/>
        <end position="71"/>
    </location>
</feature>
<comment type="subcellular location">
    <subcellularLocation>
        <location evidence="1">Cytoplasm</location>
    </subcellularLocation>
</comment>
<evidence type="ECO:0000313" key="13">
    <source>
        <dbReference type="Proteomes" id="UP000178323"/>
    </source>
</evidence>
<evidence type="ECO:0000256" key="5">
    <source>
        <dbReference type="ARBA" id="ARBA00022695"/>
    </source>
</evidence>
<dbReference type="InterPro" id="IPR004013">
    <property type="entry name" value="PHP_dom"/>
</dbReference>
<evidence type="ECO:0000256" key="3">
    <source>
        <dbReference type="ARBA" id="ARBA00019114"/>
    </source>
</evidence>
<dbReference type="Pfam" id="PF02811">
    <property type="entry name" value="PHP"/>
    <property type="match status" value="1"/>
</dbReference>
<dbReference type="Pfam" id="PF14579">
    <property type="entry name" value="HHH_6"/>
    <property type="match status" value="1"/>
</dbReference>
<dbReference type="GO" id="GO:0003887">
    <property type="term" value="F:DNA-directed DNA polymerase activity"/>
    <property type="evidence" value="ECO:0007669"/>
    <property type="project" value="UniProtKB-KW"/>
</dbReference>
<dbReference type="EC" id="2.7.7.7" evidence="2"/>
<feature type="coiled-coil region" evidence="9">
    <location>
        <begin position="1102"/>
        <end position="1143"/>
    </location>
</feature>
<dbReference type="InterPro" id="IPR040982">
    <property type="entry name" value="DNA_pol3_finger"/>
</dbReference>
<evidence type="ECO:0000256" key="6">
    <source>
        <dbReference type="ARBA" id="ARBA00022705"/>
    </source>
</evidence>
<evidence type="ECO:0000256" key="4">
    <source>
        <dbReference type="ARBA" id="ARBA00022679"/>
    </source>
</evidence>
<dbReference type="Pfam" id="PF07733">
    <property type="entry name" value="DNA_pol3_alpha"/>
    <property type="match status" value="1"/>
</dbReference>
<gene>
    <name evidence="12" type="ORF">A2Y83_00940</name>
</gene>
<evidence type="ECO:0000256" key="8">
    <source>
        <dbReference type="ARBA" id="ARBA00049244"/>
    </source>
</evidence>
<dbReference type="SUPFAM" id="SSF89550">
    <property type="entry name" value="PHP domain-like"/>
    <property type="match status" value="1"/>
</dbReference>
<dbReference type="Proteomes" id="UP000178323">
    <property type="component" value="Unassembled WGS sequence"/>
</dbReference>
<dbReference type="GO" id="GO:0008408">
    <property type="term" value="F:3'-5' exonuclease activity"/>
    <property type="evidence" value="ECO:0007669"/>
    <property type="project" value="InterPro"/>
</dbReference>
<keyword evidence="4" id="KW-0808">Transferase</keyword>
<evidence type="ECO:0000313" key="12">
    <source>
        <dbReference type="EMBL" id="OGF22153.1"/>
    </source>
</evidence>
<dbReference type="InterPro" id="IPR029460">
    <property type="entry name" value="DNAPol_HHH"/>
</dbReference>
<feature type="region of interest" description="Disordered" evidence="10">
    <location>
        <begin position="329"/>
        <end position="350"/>
    </location>
</feature>
<dbReference type="STRING" id="1797985.A2Y83_00940"/>
<dbReference type="AlphaFoldDB" id="A0A1F5S6V4"/>
<dbReference type="InterPro" id="IPR003141">
    <property type="entry name" value="Pol/His_phosphatase_N"/>
</dbReference>
<dbReference type="InterPro" id="IPR004805">
    <property type="entry name" value="DnaE2/DnaE/PolC"/>
</dbReference>
<dbReference type="InterPro" id="IPR016195">
    <property type="entry name" value="Pol/histidinol_Pase-like"/>
</dbReference>
<dbReference type="Pfam" id="PF01336">
    <property type="entry name" value="tRNA_anti-codon"/>
    <property type="match status" value="1"/>
</dbReference>
<keyword evidence="5" id="KW-0548">Nucleotidyltransferase</keyword>
<dbReference type="Gene3D" id="1.10.10.1600">
    <property type="entry name" value="Bacterial DNA polymerase III alpha subunit, thumb domain"/>
    <property type="match status" value="1"/>
</dbReference>
<dbReference type="NCBIfam" id="NF004226">
    <property type="entry name" value="PRK05673.1"/>
    <property type="match status" value="1"/>
</dbReference>
<dbReference type="InterPro" id="IPR041931">
    <property type="entry name" value="DNA_pol3_alpha_thumb_dom"/>
</dbReference>
<evidence type="ECO:0000256" key="7">
    <source>
        <dbReference type="ARBA" id="ARBA00022932"/>
    </source>
</evidence>
<dbReference type="NCBIfam" id="NF005298">
    <property type="entry name" value="PRK06826.1"/>
    <property type="match status" value="1"/>
</dbReference>
<sequence>MKFTHLHTHSHYSLLDGLPKIDDLISKAKEYKMDSLALTDHGVMYGVVEFYQKCKKEGIKPIIGVEFYVAANGRLNKRAKIDEEKFHLVLLAKNETGYKNLIQLTTLSHLEGFYYKPRVDWEILEKYKEGLIALTGCLGGEIPTYLKNGNYERAKEVAKQYHNLYGEGNFYLEIQFHKDSAAQKEANRGLVKLSSDLNIPLVATNDIHYVSYEDRFAHDILLCLQTKKHLDDKNRMSMMEFDVSFRPPEQMMADFSELPEAIMNTQKIADLCNLEIELGVTKLPEYKLPEGEDAEDYLNKLCVQGLFERYGITGKELGIRNQELRMGSRSSLEGGKEGVNTGKENGVTDAGKNERDEFVKTVLERMDYELGVIKKMGFPSYFLIVQDFVNWAKDNGVVVGPGRGSAAGAIVSYLLNITNVDPLKYDLLFERFLNPERISMPDIDIDFADSKRENVIRYVEEKYGKDHVAQIITFGTMAARAAIRDVGRVFGMPLAFCDKIAKMIPMFCSLNKALEAVPEVKEIYSENSDAKKLIDTAKKLEGVARHSSRHACGIIITKEPLISHVPLQYASADDRAIVSQYSLHPVDDLGLLKMDFLGLKNLTIIERAIKIVERIYGININIDEIPIDDKKTYELFQEGNTTGVFQFESSGMRRYLKELKPTDIEDLIAVVSLYRPGPMDLIPEYIAIKHGKKKPSYLHPLLKPILDKTYGIAIYQEQLLQIARDLAGFTLGEADALRRAIGKKIVKLLAEQKKKFISGCVNSGVRKDIAEKVFAFMEPFAGYGFNRSHAACYAIIAYQTAYLKANYPSEFMAALMTADYGNSDKIALEIEEAKRMGIEILPPDINESFKTFTVIKDERGNNRIRFGLAAIKNLGENIIESIRDEREKGGRFADIDDLIKRINCKDFNKKSMESLIKSGSLDSFGERGALLANIDNILNYSKNEQRIKDSGQDSLFGESHSFKIKIEDAPPISRLEKLAWEKEFLGLYISDHPFRDFSNILAGRILRMDHLNRAFENDKVRIGGVVSEIKKIITKKNESMAFARVEDAAGNAEVIVFPSVFNDCREKFLSGKMVVVTGRVSAKDGTNKVICEEVFEVTENSCDKLKEELTEINFKLAEFESEIKETKDEVLKIKVNVKNKEQLALLKEIFLAYAGLNEVYLDVGGNLVKTPHKIDFSNDTRARLEEIAGKGNVVKF</sequence>
<dbReference type="CDD" id="cd04485">
    <property type="entry name" value="DnaE_OBF"/>
    <property type="match status" value="1"/>
</dbReference>
<comment type="caution">
    <text evidence="12">The sequence shown here is derived from an EMBL/GenBank/DDBJ whole genome shotgun (WGS) entry which is preliminary data.</text>
</comment>
<keyword evidence="7" id="KW-0239">DNA-directed DNA polymerase</keyword>
<dbReference type="Pfam" id="PF17657">
    <property type="entry name" value="DNA_pol3_finger"/>
    <property type="match status" value="1"/>
</dbReference>
<keyword evidence="9" id="KW-0175">Coiled coil</keyword>
<evidence type="ECO:0000256" key="1">
    <source>
        <dbReference type="ARBA" id="ARBA00004496"/>
    </source>
</evidence>
<protein>
    <recommendedName>
        <fullName evidence="3">DNA polymerase III subunit alpha</fullName>
        <ecNumber evidence="2">2.7.7.7</ecNumber>
    </recommendedName>
</protein>
<dbReference type="Gene3D" id="3.20.20.140">
    <property type="entry name" value="Metal-dependent hydrolases"/>
    <property type="match status" value="1"/>
</dbReference>
<dbReference type="EMBL" id="MFFS01000038">
    <property type="protein sequence ID" value="OGF22153.1"/>
    <property type="molecule type" value="Genomic_DNA"/>
</dbReference>
<name>A0A1F5S6V4_9BACT</name>
<organism evidence="12 13">
    <name type="scientific">Candidatus Falkowbacteria bacterium RBG_13_39_14</name>
    <dbReference type="NCBI Taxonomy" id="1797985"/>
    <lineage>
        <taxon>Bacteria</taxon>
        <taxon>Candidatus Falkowiibacteriota</taxon>
    </lineage>
</organism>
<dbReference type="PANTHER" id="PTHR32294:SF0">
    <property type="entry name" value="DNA POLYMERASE III SUBUNIT ALPHA"/>
    <property type="match status" value="1"/>
</dbReference>
<accession>A0A1F5S6V4</accession>
<evidence type="ECO:0000259" key="11">
    <source>
        <dbReference type="SMART" id="SM00481"/>
    </source>
</evidence>
<proteinExistence type="predicted"/>
<keyword evidence="6" id="KW-0235">DNA replication</keyword>
<dbReference type="InterPro" id="IPR011708">
    <property type="entry name" value="DNA_pol3_alpha_NTPase_dom"/>
</dbReference>